<gene>
    <name evidence="1" type="ORF">TRFO_24526</name>
</gene>
<dbReference type="GeneID" id="94838500"/>
<keyword evidence="2" id="KW-1185">Reference proteome</keyword>
<dbReference type="AlphaFoldDB" id="A0A1J4KCG6"/>
<protein>
    <recommendedName>
        <fullName evidence="3">DUF3447 domain-containing protein</fullName>
    </recommendedName>
</protein>
<dbReference type="EMBL" id="MLAK01000700">
    <property type="protein sequence ID" value="OHT07342.1"/>
    <property type="molecule type" value="Genomic_DNA"/>
</dbReference>
<evidence type="ECO:0000313" key="1">
    <source>
        <dbReference type="EMBL" id="OHT07342.1"/>
    </source>
</evidence>
<organism evidence="1 2">
    <name type="scientific">Tritrichomonas foetus</name>
    <dbReference type="NCBI Taxonomy" id="1144522"/>
    <lineage>
        <taxon>Eukaryota</taxon>
        <taxon>Metamonada</taxon>
        <taxon>Parabasalia</taxon>
        <taxon>Tritrichomonadida</taxon>
        <taxon>Tritrichomonadidae</taxon>
        <taxon>Tritrichomonas</taxon>
    </lineage>
</organism>
<dbReference type="RefSeq" id="XP_068360478.1">
    <property type="nucleotide sequence ID" value="XM_068503796.1"/>
</dbReference>
<comment type="caution">
    <text evidence="1">The sequence shown here is derived from an EMBL/GenBank/DDBJ whole genome shotgun (WGS) entry which is preliminary data.</text>
</comment>
<accession>A0A1J4KCG6</accession>
<evidence type="ECO:0000313" key="2">
    <source>
        <dbReference type="Proteomes" id="UP000179807"/>
    </source>
</evidence>
<name>A0A1J4KCG6_9EUKA</name>
<dbReference type="Proteomes" id="UP000179807">
    <property type="component" value="Unassembled WGS sequence"/>
</dbReference>
<proteinExistence type="predicted"/>
<reference evidence="1" key="1">
    <citation type="submission" date="2016-10" db="EMBL/GenBank/DDBJ databases">
        <authorList>
            <person name="Benchimol M."/>
            <person name="Almeida L.G."/>
            <person name="Vasconcelos A.T."/>
            <person name="Perreira-Neves A."/>
            <person name="Rosa I.A."/>
            <person name="Tasca T."/>
            <person name="Bogo M.R."/>
            <person name="de Souza W."/>
        </authorList>
    </citation>
    <scope>NUCLEOTIDE SEQUENCE [LARGE SCALE GENOMIC DNA]</scope>
    <source>
        <strain evidence="1">K</strain>
    </source>
</reference>
<dbReference type="VEuPathDB" id="TrichDB:TRFO_24526"/>
<sequence length="352" mass="41309">METVYFFIKTLPMKSQKYYITELNDNLISNSNEFLSQLGAEKEDQVNNFNQKIFFDLEAFPLLLKINRTNVDYIAETLFLNLPFPIKHQFFIDSLQKAFYLRPSSISALLNTFDIFLNSTNQIAQNQPSFNFLIPHQQHLNEFKEIIEHLSNDDVNYFSQYSPSDIEKFTKFYSKYFTIDTNEKNNQKQNQQTITCNADSNNQEIPLIFVAALFDATKIFEFLLHQNGEIQTKSQFEHQIINASIIGRSHRILSILKKLNWNFEGHWKTAVKFQRLDIFIWLIPNLNQILSPSNLSSNSKSEFAQKLCEAAIIEENTELIFYLASIPDVKKKIFWRIDSNQKNPVISHILRF</sequence>
<evidence type="ECO:0008006" key="3">
    <source>
        <dbReference type="Google" id="ProtNLM"/>
    </source>
</evidence>